<evidence type="ECO:0000256" key="1">
    <source>
        <dbReference type="PROSITE-ProRule" id="PRU00169"/>
    </source>
</evidence>
<dbReference type="InterPro" id="IPR052020">
    <property type="entry name" value="Cyclic_di-GMP/3'3'-cGAMP_PDE"/>
</dbReference>
<evidence type="ECO:0000259" key="2">
    <source>
        <dbReference type="PROSITE" id="PS50110"/>
    </source>
</evidence>
<dbReference type="EMBL" id="CP003155">
    <property type="protein sequence ID" value="AEV30649.1"/>
    <property type="molecule type" value="Genomic_DNA"/>
</dbReference>
<proteinExistence type="predicted"/>
<dbReference type="STRING" id="158190.SpiGrapes_2899"/>
<feature type="domain" description="Response regulatory" evidence="2">
    <location>
        <begin position="9"/>
        <end position="125"/>
    </location>
</feature>
<dbReference type="SUPFAM" id="SSF109604">
    <property type="entry name" value="HD-domain/PDEase-like"/>
    <property type="match status" value="1"/>
</dbReference>
<dbReference type="PANTHER" id="PTHR45228:SF5">
    <property type="entry name" value="CYCLIC DI-GMP PHOSPHODIESTERASE VC_1348-RELATED"/>
    <property type="match status" value="1"/>
</dbReference>
<dbReference type="CDD" id="cd00077">
    <property type="entry name" value="HDc"/>
    <property type="match status" value="1"/>
</dbReference>
<feature type="domain" description="HD-GYP" evidence="3">
    <location>
        <begin position="152"/>
        <end position="362"/>
    </location>
</feature>
<dbReference type="InterPro" id="IPR003607">
    <property type="entry name" value="HD/PDEase_dom"/>
</dbReference>
<dbReference type="Proteomes" id="UP000005632">
    <property type="component" value="Chromosome"/>
</dbReference>
<dbReference type="InterPro" id="IPR037522">
    <property type="entry name" value="HD_GYP_dom"/>
</dbReference>
<feature type="modified residue" description="4-aspartylphosphate" evidence="1">
    <location>
        <position position="58"/>
    </location>
</feature>
<evidence type="ECO:0000259" key="3">
    <source>
        <dbReference type="PROSITE" id="PS51832"/>
    </source>
</evidence>
<keyword evidence="5" id="KW-1185">Reference proteome</keyword>
<name>G8QX64_SPHPG</name>
<dbReference type="KEGG" id="sgp:SpiGrapes_2899"/>
<organism evidence="4 5">
    <name type="scientific">Sphaerochaeta pleomorpha (strain ATCC BAA-1885 / DSM 22778 / Grapes)</name>
    <dbReference type="NCBI Taxonomy" id="158190"/>
    <lineage>
        <taxon>Bacteria</taxon>
        <taxon>Pseudomonadati</taxon>
        <taxon>Spirochaetota</taxon>
        <taxon>Spirochaetia</taxon>
        <taxon>Spirochaetales</taxon>
        <taxon>Sphaerochaetaceae</taxon>
        <taxon>Sphaerochaeta</taxon>
    </lineage>
</organism>
<dbReference type="SUPFAM" id="SSF52172">
    <property type="entry name" value="CheY-like"/>
    <property type="match status" value="1"/>
</dbReference>
<dbReference type="AlphaFoldDB" id="G8QX64"/>
<protein>
    <submittedName>
        <fullName evidence="4">Response regulator containing a CheY-like receiver domain and an HD-GYP domain</fullName>
    </submittedName>
</protein>
<dbReference type="PROSITE" id="PS51832">
    <property type="entry name" value="HD_GYP"/>
    <property type="match status" value="1"/>
</dbReference>
<dbReference type="SMART" id="SM00448">
    <property type="entry name" value="REC"/>
    <property type="match status" value="1"/>
</dbReference>
<accession>G8QX64</accession>
<dbReference type="InterPro" id="IPR011006">
    <property type="entry name" value="CheY-like_superfamily"/>
</dbReference>
<dbReference type="RefSeq" id="WP_014271488.1">
    <property type="nucleotide sequence ID" value="NC_016633.1"/>
</dbReference>
<dbReference type="PROSITE" id="PS50110">
    <property type="entry name" value="RESPONSE_REGULATORY"/>
    <property type="match status" value="1"/>
</dbReference>
<dbReference type="SMART" id="SM00471">
    <property type="entry name" value="HDc"/>
    <property type="match status" value="1"/>
</dbReference>
<dbReference type="PANTHER" id="PTHR45228">
    <property type="entry name" value="CYCLIC DI-GMP PHOSPHODIESTERASE TM_0186-RELATED"/>
    <property type="match status" value="1"/>
</dbReference>
<dbReference type="GO" id="GO:0000160">
    <property type="term" value="P:phosphorelay signal transduction system"/>
    <property type="evidence" value="ECO:0007669"/>
    <property type="project" value="InterPro"/>
</dbReference>
<dbReference type="eggNOG" id="COG3437">
    <property type="taxonomic scope" value="Bacteria"/>
</dbReference>
<dbReference type="InterPro" id="IPR001789">
    <property type="entry name" value="Sig_transdc_resp-reg_receiver"/>
</dbReference>
<dbReference type="Gene3D" id="1.10.3210.10">
    <property type="entry name" value="Hypothetical protein af1432"/>
    <property type="match status" value="1"/>
</dbReference>
<sequence length="364" mass="40283">MNTSVKDSKVMIVDDTPANLELLEQILSGNGYQVMSYTQGARAFAAAVKFSPDLILSDIMMPEMDGFELCKQLKSDQNTADIPLIFLSAMDNPEDKIKGFSVGGVDYITKPFYAQEVLARVGTHLSMSHMRKELQAYNERLEDLVQLQVKEIHDSQLATITVISSLSECRDGTTGKHIQRTSILCRELAVELQRNSPYSDLIDDKFILDLSHAAPLHDIGKIGIPDSILMKPGKLTAEEFDIIKMHTLIGATALEKVHAQYPGNSFINMGVQLARSHHEKWNGTGYPDGLAGKSIPLCGRIMALVDVYDAISSKRPYKEASTHKETVQSIIRDSGTHFDPVIVQAFLQIEEAFAKIRDENGDAS</sequence>
<dbReference type="Pfam" id="PF00072">
    <property type="entry name" value="Response_reg"/>
    <property type="match status" value="1"/>
</dbReference>
<keyword evidence="1" id="KW-0597">Phosphoprotein</keyword>
<dbReference type="Gene3D" id="3.40.50.2300">
    <property type="match status" value="1"/>
</dbReference>
<dbReference type="Pfam" id="PF13487">
    <property type="entry name" value="HD_5"/>
    <property type="match status" value="1"/>
</dbReference>
<gene>
    <name evidence="4" type="ordered locus">SpiGrapes_2899</name>
</gene>
<dbReference type="HOGENOM" id="CLU_000445_92_10_12"/>
<evidence type="ECO:0000313" key="4">
    <source>
        <dbReference type="EMBL" id="AEV30649.1"/>
    </source>
</evidence>
<reference evidence="4 5" key="1">
    <citation type="submission" date="2011-11" db="EMBL/GenBank/DDBJ databases">
        <title>Complete sequence of Spirochaeta sp. grapes.</title>
        <authorList>
            <consortium name="US DOE Joint Genome Institute"/>
            <person name="Lucas S."/>
            <person name="Han J."/>
            <person name="Lapidus A."/>
            <person name="Cheng J.-F."/>
            <person name="Goodwin L."/>
            <person name="Pitluck S."/>
            <person name="Peters L."/>
            <person name="Ovchinnikova G."/>
            <person name="Munk A.C."/>
            <person name="Detter J.C."/>
            <person name="Han C."/>
            <person name="Tapia R."/>
            <person name="Land M."/>
            <person name="Hauser L."/>
            <person name="Kyrpides N."/>
            <person name="Ivanova N."/>
            <person name="Pagani I."/>
            <person name="Ritalahtilisa K."/>
            <person name="Loeffler F."/>
            <person name="Woyke T."/>
        </authorList>
    </citation>
    <scope>NUCLEOTIDE SEQUENCE [LARGE SCALE GENOMIC DNA]</scope>
    <source>
        <strain evidence="5">ATCC BAA-1885 / DSM 22778 / Grapes</strain>
    </source>
</reference>
<dbReference type="CDD" id="cd19920">
    <property type="entry name" value="REC_PA4781-like"/>
    <property type="match status" value="1"/>
</dbReference>
<dbReference type="OrthoDB" id="9781505at2"/>
<evidence type="ECO:0000313" key="5">
    <source>
        <dbReference type="Proteomes" id="UP000005632"/>
    </source>
</evidence>